<keyword evidence="3" id="KW-0597">Phosphoprotein</keyword>
<feature type="active site" description="Proton donor; for dehydratase activity" evidence="49">
    <location>
        <position position="2724"/>
    </location>
</feature>
<evidence type="ECO:0000256" key="48">
    <source>
        <dbReference type="ARBA" id="ARBA00049533"/>
    </source>
</evidence>
<evidence type="ECO:0000256" key="45">
    <source>
        <dbReference type="ARBA" id="ARBA00049422"/>
    </source>
</evidence>
<comment type="catalytic activity">
    <reaction evidence="42">
        <text>(2E)-tetradecenoyl-[ACP] + NADPH + H(+) = tetradecanoyl-[ACP] + NADP(+)</text>
        <dbReference type="Rhea" id="RHEA:41896"/>
        <dbReference type="Rhea" id="RHEA-COMP:9647"/>
        <dbReference type="Rhea" id="RHEA-COMP:9648"/>
        <dbReference type="ChEBI" id="CHEBI:15378"/>
        <dbReference type="ChEBI" id="CHEBI:57783"/>
        <dbReference type="ChEBI" id="CHEBI:58349"/>
        <dbReference type="ChEBI" id="CHEBI:78475"/>
        <dbReference type="ChEBI" id="CHEBI:78477"/>
    </reaction>
    <physiologicalReaction direction="left-to-right" evidence="42">
        <dbReference type="Rhea" id="RHEA:41897"/>
    </physiologicalReaction>
</comment>
<comment type="catalytic activity">
    <reaction evidence="40">
        <text>(2E)-octadecenoyl-[ACP] + NADPH + H(+) = octadecanoyl-[ACP] + NADP(+)</text>
        <dbReference type="Rhea" id="RHEA:41928"/>
        <dbReference type="Rhea" id="RHEA-COMP:9655"/>
        <dbReference type="Rhea" id="RHEA-COMP:9656"/>
        <dbReference type="ChEBI" id="CHEBI:15378"/>
        <dbReference type="ChEBI" id="CHEBI:57783"/>
        <dbReference type="ChEBI" id="CHEBI:58349"/>
        <dbReference type="ChEBI" id="CHEBI:78489"/>
        <dbReference type="ChEBI" id="CHEBI:78495"/>
    </reaction>
    <physiologicalReaction direction="left-to-right" evidence="40">
        <dbReference type="Rhea" id="RHEA:41929"/>
    </physiologicalReaction>
</comment>
<evidence type="ECO:0000256" key="7">
    <source>
        <dbReference type="ARBA" id="ARBA00022990"/>
    </source>
</evidence>
<dbReference type="PROSITE" id="PS00606">
    <property type="entry name" value="KS3_1"/>
    <property type="match status" value="2"/>
</dbReference>
<evidence type="ECO:0000256" key="46">
    <source>
        <dbReference type="ARBA" id="ARBA00049449"/>
    </source>
</evidence>
<comment type="catalytic activity">
    <reaction evidence="43">
        <text>3-oxododecanoyl-[ACP] + NADPH + H(+) = (3R)-hydroxydodecanoyl-[ACP] + NADP(+)</text>
        <dbReference type="Rhea" id="RHEA:41872"/>
        <dbReference type="Rhea" id="RHEA-COMP:9641"/>
        <dbReference type="Rhea" id="RHEA-COMP:9642"/>
        <dbReference type="ChEBI" id="CHEBI:15378"/>
        <dbReference type="ChEBI" id="CHEBI:57783"/>
        <dbReference type="ChEBI" id="CHEBI:58349"/>
        <dbReference type="ChEBI" id="CHEBI:78469"/>
        <dbReference type="ChEBI" id="CHEBI:78470"/>
    </reaction>
    <physiologicalReaction direction="left-to-right" evidence="43">
        <dbReference type="Rhea" id="RHEA:41873"/>
    </physiologicalReaction>
</comment>
<dbReference type="Pfam" id="PF02801">
    <property type="entry name" value="Ketoacyl-synt_C"/>
    <property type="match status" value="1"/>
</dbReference>
<dbReference type="PROSITE" id="PS50075">
    <property type="entry name" value="CARRIER"/>
    <property type="match status" value="1"/>
</dbReference>
<comment type="catalytic activity">
    <reaction evidence="22">
        <text>3-oxodecanoyl-[ACP] + NADPH + H(+) = (3R)-hydroxydecanoyl-[ACP] + NADP(+)</text>
        <dbReference type="Rhea" id="RHEA:41856"/>
        <dbReference type="Rhea" id="RHEA-COMP:9637"/>
        <dbReference type="Rhea" id="RHEA-COMP:9638"/>
        <dbReference type="ChEBI" id="CHEBI:15378"/>
        <dbReference type="ChEBI" id="CHEBI:57783"/>
        <dbReference type="ChEBI" id="CHEBI:58349"/>
        <dbReference type="ChEBI" id="CHEBI:78464"/>
        <dbReference type="ChEBI" id="CHEBI:78466"/>
    </reaction>
    <physiologicalReaction direction="left-to-right" evidence="22">
        <dbReference type="Rhea" id="RHEA:41857"/>
    </physiologicalReaction>
</comment>
<keyword evidence="6" id="KW-0663">Pyridoxal phosphate</keyword>
<comment type="catalytic activity">
    <reaction evidence="27">
        <text>(2E)-hexenoyl-[ACP] + NADPH + H(+) = hexanoyl-[ACP] + NADP(+)</text>
        <dbReference type="Rhea" id="RHEA:41832"/>
        <dbReference type="Rhea" id="RHEA-COMP:9631"/>
        <dbReference type="Rhea" id="RHEA-COMP:9632"/>
        <dbReference type="ChEBI" id="CHEBI:15378"/>
        <dbReference type="ChEBI" id="CHEBI:57783"/>
        <dbReference type="ChEBI" id="CHEBI:58349"/>
        <dbReference type="ChEBI" id="CHEBI:78458"/>
        <dbReference type="ChEBI" id="CHEBI:78459"/>
    </reaction>
    <physiologicalReaction direction="left-to-right" evidence="27">
        <dbReference type="Rhea" id="RHEA:41833"/>
    </physiologicalReaction>
</comment>
<comment type="function">
    <text evidence="18">Fatty acid synthetase is a multifunctional enzyme that catalyzes the de novo biosynthesis of long-chain saturated fatty acids starting from acetyl-CoA and malonyl-CoA in the presence of NADPH. This multifunctional protein contains 7 catalytic activities and a site for the binding of the prosthetic group 4'-phosphopantetheine of the acyl carrier protein ([ACP]) domain.</text>
</comment>
<comment type="catalytic activity">
    <reaction evidence="28">
        <text>3-oxobutanoyl-[ACP] + NADPH + H(+) = (3R)-hydroxybutanoyl-[ACP] + NADP(+)</text>
        <dbReference type="Rhea" id="RHEA:41804"/>
        <dbReference type="Rhea" id="RHEA-COMP:9625"/>
        <dbReference type="Rhea" id="RHEA-COMP:9626"/>
        <dbReference type="ChEBI" id="CHEBI:15378"/>
        <dbReference type="ChEBI" id="CHEBI:57783"/>
        <dbReference type="ChEBI" id="CHEBI:58349"/>
        <dbReference type="ChEBI" id="CHEBI:78450"/>
        <dbReference type="ChEBI" id="CHEBI:78451"/>
    </reaction>
    <physiologicalReaction direction="left-to-right" evidence="28">
        <dbReference type="Rhea" id="RHEA:41805"/>
    </physiologicalReaction>
</comment>
<dbReference type="InterPro" id="IPR020841">
    <property type="entry name" value="PKS_Beta-ketoAc_synthase_dom"/>
</dbReference>
<dbReference type="InterPro" id="IPR014030">
    <property type="entry name" value="Ketoacyl_synth_N"/>
</dbReference>
<dbReference type="GO" id="GO:0004313">
    <property type="term" value="F:[acyl-carrier-protein] S-acetyltransferase activity"/>
    <property type="evidence" value="ECO:0007669"/>
    <property type="project" value="UniProtKB-EC"/>
</dbReference>
<evidence type="ECO:0000256" key="10">
    <source>
        <dbReference type="ARBA" id="ARBA00023351"/>
    </source>
</evidence>
<dbReference type="InterPro" id="IPR016039">
    <property type="entry name" value="Thiolase-like"/>
</dbReference>
<dbReference type="CDD" id="cd08954">
    <property type="entry name" value="KR_1_FAS_SDR_x"/>
    <property type="match status" value="1"/>
</dbReference>
<evidence type="ECO:0000256" key="31">
    <source>
        <dbReference type="ARBA" id="ARBA00048281"/>
    </source>
</evidence>
<dbReference type="SMART" id="SM00822">
    <property type="entry name" value="PKS_KR"/>
    <property type="match status" value="1"/>
</dbReference>
<sequence length="3357" mass="375184">MPPTPKTATVMQQQKLFSRTFPLTSDDDIVVSGMSGKFPNAKNVAEFEYKLYNKIDMVDDEEIRWKHFNLEIPRRMGKIQDLEKFDATFFGVHFKQAHTMDPQCRLLIETAYEAVLDAGINPKVLRETKTGVFIGACFSESEKTWFYEKISSGGFGITGCSRAMLANRISYSLGLQGPSFLIDTACSSSLYALDNAFTAIRSGECEAAIVGGVNLCMHPYVTLQFARLGVLAPNGYCRPFDVDASGYTRSEAVCAFLLQKAKHAKRIYSTVLYSKTNCDGYKPEGITYPSGKMQEKLLSEFYQDIQMDPSSISYLEAHSTGTFVGDPEECIAIDNIFCKGRSTPLLVGSVKSNIGHSESSSGTCSMAKVILAFENGLVAPNINFTRVRPGIKSLEEGRLKVCTEPTKLEGSLVGINSFGFGGANAHCLMRRYSKEKLNHGAPQDKIPRIVIWSGRTEEAIDAFFKNMEQQSLDAEYVSLIHSTQSHDTPGYMYRCFGLYEHCPKANAFCLNKETQHFSGLKRPIVWVFSGMGSQWVEMGTSLLELPLFRASIQRSHDTLKPYNLDLIQIITSQDPRSFDNILNSFVGIAAIQVALVDVLRALNLSADYFIGHSVGELGCAYADGCMTGDQMVLAAYSRGMASLETDKIRGSMAAVGLGYKQIKNIIPPTIEVACHNASNSSTISGPEEEVTAFVNFLKRQGTFAKEVNSSNIAYHSRYISDMGPKLLKRLKDVIPEPKRKTEKWLSSSIPKNRWDHEENRYSSPEYHTNNLLGSVLFEETMALLPENAITIEFAPHGLLQAIMKKGMPNGVHIPLTQRGNKSNLNFFLNALGKLYLNGLNMTFENLYPIINYPVSRGTPKISPMVRWEHSEDWFVTKFELQRSTRSAERKIKVSLTDQDFDFIAGHVVDGRCLFPATAYLQMVWETLAMIRGPIFFDVSVEFEDIRFLRATSMNKGQEVEFTIMIHTGTGRFEITEGNTAVVTGFITEVQKPLPLTQLRPLPPSEYPLMSERDFYKELRLRGYHYSGAFRSVTQARGDGLYGKIKWDLNWISYLDCLLQIHIIGKDSRSLILPTRIQKMRINAKDHMNMVAKLDPEDPCFEVQVCPTLGILVSGGIEIFGVHTSPVARRKPPGFPVLETYKFVPHCPSPELTTLDAVRVCVQLALENNPQLKVKAVEVDEHRNKPIINLFELALGDLPLITSDLMFLTPQDIQLGNIHVEDGHLSAVKNCTFVVAFRCLSNLDFVEKSLSSLTENGYLVSRESLNLDVNAVAVPPGLQLVANIQNEEENLVVFQKIKRKIQEIPVVVYVDGRDSEWLEKLQTAMKESPVIVVSEKDSYSGILGLVNCIRKEPNGNRAICVFINDESAPPFSLDDTFYSNQLKLGLGINVFQNGQWGSYRHLELVQILEEKPRRDHCYGNVLQRGDLSTLTWVQGAIDVVRSKNLVNIQYASLNFRDVMLATGRLAVEVFGSNRLDQECVLGFEFSGVNKNGQRVMGTVISGSLGTHIVPQKHLTWTVPDKWTLKEAATCPVVYLTVYTAFFTCNPIKRGNSILIHAGSGGIGLAAIRVALAYGLEVYTTVSNPQKKRFIMETYPQLKECNIGNSRDCSFEAMIKIQTDGKGVDFVLNSLSDDKLHASIRCLARGGTFLEIGKFDLANDTKIGLGDFLKEISFRSVLVDNLFTATDDTLARISALVENDLHSGIIQPLFATVFDVQDIEKAFRYLGTGKHVGKVVLKIRDDPFSSFTVPMKVVPRVHFDPNLVFIIPGGLGGFGLELADWMVVRGARKLMLSSSRGITKSYQTYRIKIWEGYGTEVVVNTSDITTREGCEKLIRAAQVLGPVGGIFNLAVVLRDNILENQNVQKFAECLAPKADATLHLDQLCRKMCPQLRHFVVFSSVSCGRGNAGQANYGMANSIMERIIEKRVACGLPGKAIQWGAVGEVGLLADMAEDKLDMEIGGTLQQRISSCLVELDVLLTSTDPIVGSMVVAEKRAGSGGKGNIIDSVLNIMGIRDIKQISMTASLSEVGMDSLMAVELKQTLEREFEIFLTPQDLRCLTFAQLQELSDARVKEGAENIKLKLASEKKTLGLNVMLRNLGDEKNCKQPYVRLHTKNISEKFNSCMLIVPGIEGVAGISWHNVASSINLPAFVLQLTKTIEMKSIPEIANAMANNVREIFSKKEFFYLVGYSFGSFVTLELARIMEESGMTGNVVLIDGAPVFLKQLSYGHISSEVTDESIQLMLIIAIIQNIFPLENPEELLLKLKECPTWEAKIDKLVQFGKSQAEYSEEYMRSITQAMYNRLKIVFEFDTTNVEKIKSPITLIRPTEVAFVEIEEDYELSRFTEGPVTLKFIEGNHTSMLDNIKLADIINDCDPYLQSDRSFQAYVLSVLLIDMVDDEEIRWKHFYNDVPRRMGKITGLEKFDATFFGVHYKQAQTMDPQGRLLIETAFEAVIDAGINPKLLRDTRTGVYIGACFSEAEKTWFYEKISSGGFGITGCSRAMLANRVSYCLGINGPSFLIDTACSSSMYALDCAFTAIKNGECDAALVGGSNLILHPYVTLQFANLKDQDYDSIQGHIIDGRLLIPATAYIQLVWETMALIRGPVFFDINVEFEDLRFLRATQIVKGEDVELTITILRGTGQFSVTDGSTAVVTGSIREVQKPYPLTKLPSHSKSESPMLQSRDFYKELRLRGYQYEGAFRGVEAVRGDGLYGRIKWDSNWISFLDCLLQVQILAKDSRSLILPTRIQKLRINSTDHIKIASQLDSKNPCFEVSLCKALGILVSGGVEICGMHTSTVNRRKSPGNLVLESYQFVKHFPSPILLKANAVRACVQLAIENNPILKVKAVELDTISHFPIIDKFQSALEALPLISTDLMLLTQQDIDLGRIHVENGHLKSQTNCYFVIIREGLSNLSLIENSLPSLRDNGYLVSREIENVNVIVHAPVPVGLQLMAVFQCDDESLVLYRKIKKRIQEIPNVVCITRNNYKWLHDLRTSIKDTPVILVAQNDQLSGIMGLVNCIRKEPLENTLTCVFIDDVKAPPFDINDPFYSSQLNLGLALNVYRDKSNSCMLIVPGIEGVAGSSWHSLSSSINLPTFVLQLTKTIEMKSIPEIANAMANNVKEIFSKKEFFYLVGYSFGSFVTLELARILEESGMTGNVVLIDGAPVFLKQLSYGHINSEVTDESIQLMLIIAIIQNIFPLENPAELLIKLRECPTWASKVDKLIQFGKSQTEYSEEYMRSIAQAMYNRLKIVFEFDTTNVEKIKSPITLIRPTEVAFVEIEEDYELSRFTEGPVTLKFIEGNHSSMLDNIKLADIINECDPYLQSNEDFKTYLYCRNCQENLKYKLEFMLQNDFLSYEN</sequence>
<evidence type="ECO:0000256" key="26">
    <source>
        <dbReference type="ARBA" id="ARBA00047810"/>
    </source>
</evidence>
<dbReference type="InterPro" id="IPR020807">
    <property type="entry name" value="PKS_DH"/>
</dbReference>
<dbReference type="SUPFAM" id="SSF53474">
    <property type="entry name" value="alpha/beta-Hydrolases"/>
    <property type="match status" value="2"/>
</dbReference>
<feature type="region of interest" description="C-terminal hotdog fold" evidence="49">
    <location>
        <begin position="1006"/>
        <end position="1132"/>
    </location>
</feature>
<comment type="catalytic activity">
    <reaction evidence="21">
        <text>a (3R)-hydroxyacyl-[ACP] + NADP(+) = a 3-oxoacyl-[ACP] + NADPH + H(+)</text>
        <dbReference type="Rhea" id="RHEA:17397"/>
        <dbReference type="Rhea" id="RHEA-COMP:9916"/>
        <dbReference type="Rhea" id="RHEA-COMP:9945"/>
        <dbReference type="ChEBI" id="CHEBI:15378"/>
        <dbReference type="ChEBI" id="CHEBI:57783"/>
        <dbReference type="ChEBI" id="CHEBI:58349"/>
        <dbReference type="ChEBI" id="CHEBI:78776"/>
        <dbReference type="ChEBI" id="CHEBI:78827"/>
        <dbReference type="EC" id="1.1.1.100"/>
    </reaction>
    <physiologicalReaction direction="right-to-left" evidence="21">
        <dbReference type="Rhea" id="RHEA:17399"/>
    </physiologicalReaction>
</comment>
<comment type="catalytic activity">
    <reaction evidence="45">
        <text>3-oxooctanoyl-[ACP] + NADPH + H(+) = (3R)-hydroxyoctanoyl-[ACP] + NADP(+)</text>
        <dbReference type="Rhea" id="RHEA:41840"/>
        <dbReference type="Rhea" id="RHEA-COMP:9633"/>
        <dbReference type="Rhea" id="RHEA-COMP:9634"/>
        <dbReference type="ChEBI" id="CHEBI:15378"/>
        <dbReference type="ChEBI" id="CHEBI:57783"/>
        <dbReference type="ChEBI" id="CHEBI:58349"/>
        <dbReference type="ChEBI" id="CHEBI:78460"/>
        <dbReference type="ChEBI" id="CHEBI:78461"/>
    </reaction>
    <physiologicalReaction direction="left-to-right" evidence="45">
        <dbReference type="Rhea" id="RHEA:41841"/>
    </physiologicalReaction>
</comment>
<dbReference type="PROSITE" id="PS52019">
    <property type="entry name" value="PKS_MFAS_DH"/>
    <property type="match status" value="2"/>
</dbReference>
<dbReference type="SMART" id="SM00827">
    <property type="entry name" value="PKS_AT"/>
    <property type="match status" value="1"/>
</dbReference>
<comment type="catalytic activity">
    <reaction evidence="29">
        <text>acetyl-[ACP] + malonyl-[ACP] + H(+) = 3-oxobutanoyl-[ACP] + holo-[ACP] + CO2</text>
        <dbReference type="Rhea" id="RHEA:41800"/>
        <dbReference type="Rhea" id="RHEA-COMP:9621"/>
        <dbReference type="Rhea" id="RHEA-COMP:9623"/>
        <dbReference type="Rhea" id="RHEA-COMP:9625"/>
        <dbReference type="Rhea" id="RHEA-COMP:9685"/>
        <dbReference type="ChEBI" id="CHEBI:15378"/>
        <dbReference type="ChEBI" id="CHEBI:16526"/>
        <dbReference type="ChEBI" id="CHEBI:64479"/>
        <dbReference type="ChEBI" id="CHEBI:78446"/>
        <dbReference type="ChEBI" id="CHEBI:78449"/>
        <dbReference type="ChEBI" id="CHEBI:78450"/>
    </reaction>
    <physiologicalReaction direction="left-to-right" evidence="29">
        <dbReference type="Rhea" id="RHEA:41801"/>
    </physiologicalReaction>
</comment>
<feature type="domain" description="PKS/mFAS DH" evidence="52">
    <location>
        <begin position="2543"/>
        <end position="2801"/>
    </location>
</feature>
<feature type="domain" description="PKS/mFAS DH" evidence="52">
    <location>
        <begin position="869"/>
        <end position="1132"/>
    </location>
</feature>
<dbReference type="PANTHER" id="PTHR43775">
    <property type="entry name" value="FATTY ACID SYNTHASE"/>
    <property type="match status" value="1"/>
</dbReference>
<dbReference type="PANTHER" id="PTHR43775:SF23">
    <property type="entry name" value="FATTY ACID SYNTHASE 3"/>
    <property type="match status" value="1"/>
</dbReference>
<keyword evidence="8" id="KW-0511">Multifunctional enzyme</keyword>
<evidence type="ECO:0000256" key="35">
    <source>
        <dbReference type="ARBA" id="ARBA00048571"/>
    </source>
</evidence>
<feature type="domain" description="Ketosynthase family 3 (KS3)" evidence="51">
    <location>
        <begin position="26"/>
        <end position="431"/>
    </location>
</feature>
<comment type="catalytic activity">
    <reaction evidence="9">
        <text>(3R)-hydroxyoctanoyl-[ACP] = (2E)-octenoyl-[ACP] + H2O</text>
        <dbReference type="Rhea" id="RHEA:41844"/>
        <dbReference type="Rhea" id="RHEA-COMP:9634"/>
        <dbReference type="Rhea" id="RHEA-COMP:9635"/>
        <dbReference type="ChEBI" id="CHEBI:15377"/>
        <dbReference type="ChEBI" id="CHEBI:78461"/>
        <dbReference type="ChEBI" id="CHEBI:78462"/>
    </reaction>
    <physiologicalReaction direction="left-to-right" evidence="9">
        <dbReference type="Rhea" id="RHEA:41845"/>
    </physiologicalReaction>
</comment>
<evidence type="ECO:0000256" key="17">
    <source>
        <dbReference type="ARBA" id="ARBA00023402"/>
    </source>
</evidence>
<comment type="catalytic activity">
    <reaction evidence="12">
        <text>(3R)-hydroxydecanoyl-[ACP] = (2E)-decenoyl-[ACP] + H2O</text>
        <dbReference type="Rhea" id="RHEA:41860"/>
        <dbReference type="Rhea" id="RHEA-COMP:9638"/>
        <dbReference type="Rhea" id="RHEA-COMP:9639"/>
        <dbReference type="ChEBI" id="CHEBI:15377"/>
        <dbReference type="ChEBI" id="CHEBI:78466"/>
        <dbReference type="ChEBI" id="CHEBI:78467"/>
    </reaction>
    <physiologicalReaction direction="left-to-right" evidence="12">
        <dbReference type="Rhea" id="RHEA:41861"/>
    </physiologicalReaction>
</comment>
<evidence type="ECO:0000256" key="33">
    <source>
        <dbReference type="ARBA" id="ARBA00048420"/>
    </source>
</evidence>
<dbReference type="Pfam" id="PF13602">
    <property type="entry name" value="ADH_zinc_N_2"/>
    <property type="match status" value="1"/>
</dbReference>
<evidence type="ECO:0000256" key="37">
    <source>
        <dbReference type="ARBA" id="ARBA00048691"/>
    </source>
</evidence>
<dbReference type="Gene3D" id="3.40.47.10">
    <property type="match status" value="2"/>
</dbReference>
<dbReference type="GO" id="GO:0016297">
    <property type="term" value="F:fatty acyl-[ACP] hydrolase activity"/>
    <property type="evidence" value="ECO:0007669"/>
    <property type="project" value="UniProtKB-EC"/>
</dbReference>
<dbReference type="SMART" id="SM00826">
    <property type="entry name" value="PKS_DH"/>
    <property type="match status" value="1"/>
</dbReference>
<comment type="catalytic activity">
    <reaction evidence="34">
        <text>a fatty acyl-[ACP] + malonyl-[ACP] + H(+) = a 3-oxoacyl-[ACP] + holo-[ACP] + CO2</text>
        <dbReference type="Rhea" id="RHEA:22836"/>
        <dbReference type="Rhea" id="RHEA-COMP:9623"/>
        <dbReference type="Rhea" id="RHEA-COMP:9685"/>
        <dbReference type="Rhea" id="RHEA-COMP:9916"/>
        <dbReference type="Rhea" id="RHEA-COMP:14125"/>
        <dbReference type="ChEBI" id="CHEBI:15378"/>
        <dbReference type="ChEBI" id="CHEBI:16526"/>
        <dbReference type="ChEBI" id="CHEBI:64479"/>
        <dbReference type="ChEBI" id="CHEBI:78449"/>
        <dbReference type="ChEBI" id="CHEBI:78776"/>
        <dbReference type="ChEBI" id="CHEBI:138651"/>
        <dbReference type="EC" id="2.3.1.41"/>
    </reaction>
    <physiologicalReaction direction="left-to-right" evidence="34">
        <dbReference type="Rhea" id="RHEA:22837"/>
    </physiologicalReaction>
</comment>
<dbReference type="Gene3D" id="1.10.1200.10">
    <property type="entry name" value="ACP-like"/>
    <property type="match status" value="1"/>
</dbReference>
<feature type="active site" description="Proton donor; for dehydratase activity" evidence="49">
    <location>
        <position position="1055"/>
    </location>
</feature>
<evidence type="ECO:0000256" key="14">
    <source>
        <dbReference type="ARBA" id="ARBA00023398"/>
    </source>
</evidence>
<evidence type="ECO:0000256" key="47">
    <source>
        <dbReference type="ARBA" id="ARBA00049521"/>
    </source>
</evidence>
<dbReference type="SUPFAM" id="SSF50129">
    <property type="entry name" value="GroES-like"/>
    <property type="match status" value="1"/>
</dbReference>
<keyword evidence="4" id="KW-0808">Transferase</keyword>
<evidence type="ECO:0000256" key="1">
    <source>
        <dbReference type="ARBA" id="ARBA00005189"/>
    </source>
</evidence>
<evidence type="ECO:0000259" key="50">
    <source>
        <dbReference type="PROSITE" id="PS50075"/>
    </source>
</evidence>
<feature type="domain" description="Carrier" evidence="50">
    <location>
        <begin position="1992"/>
        <end position="2072"/>
    </location>
</feature>
<evidence type="ECO:0000256" key="4">
    <source>
        <dbReference type="ARBA" id="ARBA00022679"/>
    </source>
</evidence>
<evidence type="ECO:0000259" key="52">
    <source>
        <dbReference type="PROSITE" id="PS52019"/>
    </source>
</evidence>
<evidence type="ECO:0000256" key="29">
    <source>
        <dbReference type="ARBA" id="ARBA00047961"/>
    </source>
</evidence>
<feature type="active site" description="Proton acceptor; for dehydratase activity" evidence="49">
    <location>
        <position position="906"/>
    </location>
</feature>
<comment type="catalytic activity">
    <reaction evidence="10">
        <text>(3R)-hydroxydodecanoyl-[ACP] = (2E)-dodecenoyl-[ACP] + H2O</text>
        <dbReference type="Rhea" id="RHEA:41876"/>
        <dbReference type="Rhea" id="RHEA-COMP:9642"/>
        <dbReference type="Rhea" id="RHEA-COMP:9643"/>
        <dbReference type="ChEBI" id="CHEBI:15377"/>
        <dbReference type="ChEBI" id="CHEBI:78470"/>
        <dbReference type="ChEBI" id="CHEBI:78472"/>
    </reaction>
    <physiologicalReaction direction="left-to-right" evidence="10">
        <dbReference type="Rhea" id="RHEA:41877"/>
    </physiologicalReaction>
</comment>
<dbReference type="Pfam" id="PF16197">
    <property type="entry name" value="KAsynt_C_assoc"/>
    <property type="match status" value="1"/>
</dbReference>
<comment type="catalytic activity">
    <reaction evidence="33">
        <text>(2E)-octenoyl-[ACP] + NADPH + H(+) = octanoyl-[ACP] + NADP(+)</text>
        <dbReference type="Rhea" id="RHEA:41848"/>
        <dbReference type="Rhea" id="RHEA-COMP:9635"/>
        <dbReference type="Rhea" id="RHEA-COMP:9636"/>
        <dbReference type="ChEBI" id="CHEBI:15378"/>
        <dbReference type="ChEBI" id="CHEBI:57783"/>
        <dbReference type="ChEBI" id="CHEBI:58349"/>
        <dbReference type="ChEBI" id="CHEBI:78462"/>
        <dbReference type="ChEBI" id="CHEBI:78463"/>
    </reaction>
    <physiologicalReaction direction="left-to-right" evidence="33">
        <dbReference type="Rhea" id="RHEA:41849"/>
    </physiologicalReaction>
</comment>
<dbReference type="GO" id="GO:0006633">
    <property type="term" value="P:fatty acid biosynthetic process"/>
    <property type="evidence" value="ECO:0007669"/>
    <property type="project" value="InterPro"/>
</dbReference>
<dbReference type="InterPro" id="IPR036736">
    <property type="entry name" value="ACP-like_sf"/>
</dbReference>
<dbReference type="SUPFAM" id="SSF53901">
    <property type="entry name" value="Thiolase-like"/>
    <property type="match status" value="2"/>
</dbReference>
<comment type="catalytic activity">
    <reaction evidence="46">
        <text>butanoyl-[ACP] + malonyl-[ACP] + H(+) = 3-oxohexanoyl-[ACP] + holo-[ACP] + CO2</text>
        <dbReference type="Rhea" id="RHEA:41820"/>
        <dbReference type="Rhea" id="RHEA-COMP:9623"/>
        <dbReference type="Rhea" id="RHEA-COMP:9628"/>
        <dbReference type="Rhea" id="RHEA-COMP:9629"/>
        <dbReference type="Rhea" id="RHEA-COMP:9685"/>
        <dbReference type="ChEBI" id="CHEBI:15378"/>
        <dbReference type="ChEBI" id="CHEBI:16526"/>
        <dbReference type="ChEBI" id="CHEBI:64479"/>
        <dbReference type="ChEBI" id="CHEBI:78449"/>
        <dbReference type="ChEBI" id="CHEBI:78454"/>
        <dbReference type="ChEBI" id="CHEBI:78456"/>
    </reaction>
    <physiologicalReaction direction="left-to-right" evidence="46">
        <dbReference type="Rhea" id="RHEA:41821"/>
    </physiologicalReaction>
</comment>
<dbReference type="InterPro" id="IPR049900">
    <property type="entry name" value="PKS_mFAS_DH"/>
</dbReference>
<evidence type="ECO:0000256" key="42">
    <source>
        <dbReference type="ARBA" id="ARBA00049171"/>
    </source>
</evidence>
<comment type="catalytic activity">
    <reaction evidence="19">
        <text>3-oxooctadecanoyl-[ACP] + NADPH + H(+) = (3R)-hydroxyoctadecanoyl-[ACP] + NADP(+)</text>
        <dbReference type="Rhea" id="RHEA:41920"/>
        <dbReference type="Rhea" id="RHEA-COMP:9653"/>
        <dbReference type="Rhea" id="RHEA-COMP:9654"/>
        <dbReference type="ChEBI" id="CHEBI:15378"/>
        <dbReference type="ChEBI" id="CHEBI:57783"/>
        <dbReference type="ChEBI" id="CHEBI:58349"/>
        <dbReference type="ChEBI" id="CHEBI:78487"/>
        <dbReference type="ChEBI" id="CHEBI:78488"/>
    </reaction>
    <physiologicalReaction direction="left-to-right" evidence="19">
        <dbReference type="Rhea" id="RHEA:41921"/>
    </physiologicalReaction>
</comment>
<accession>A0A9Q0MK44</accession>
<dbReference type="InterPro" id="IPR001031">
    <property type="entry name" value="Thioesterase"/>
</dbReference>
<dbReference type="InterPro" id="IPR049391">
    <property type="entry name" value="FAS_pseudo-KR"/>
</dbReference>
<dbReference type="GO" id="GO:0004316">
    <property type="term" value="F:3-oxoacyl-[acyl-carrier-protein] reductase (NADPH) activity"/>
    <property type="evidence" value="ECO:0007669"/>
    <property type="project" value="UniProtKB-EC"/>
</dbReference>
<feature type="domain" description="Ketosynthase family 3 (KS3)" evidence="51">
    <location>
        <begin position="2359"/>
        <end position="2565"/>
    </location>
</feature>
<comment type="catalytic activity">
    <reaction evidence="14">
        <text>(3R)-hydroxytetradecanoyl-[ACP] = (2E)-tetradecenoyl-[ACP] + H2O</text>
        <dbReference type="Rhea" id="RHEA:41892"/>
        <dbReference type="Rhea" id="RHEA-COMP:9646"/>
        <dbReference type="Rhea" id="RHEA-COMP:9647"/>
        <dbReference type="ChEBI" id="CHEBI:15377"/>
        <dbReference type="ChEBI" id="CHEBI:78474"/>
        <dbReference type="ChEBI" id="CHEBI:78475"/>
    </reaction>
    <physiologicalReaction direction="left-to-right" evidence="14">
        <dbReference type="Rhea" id="RHEA:41893"/>
    </physiologicalReaction>
</comment>
<dbReference type="InterPro" id="IPR029058">
    <property type="entry name" value="AB_hydrolase_fold"/>
</dbReference>
<keyword evidence="7" id="KW-0007">Acetylation</keyword>
<proteinExistence type="predicted"/>
<evidence type="ECO:0000256" key="20">
    <source>
        <dbReference type="ARBA" id="ARBA00047394"/>
    </source>
</evidence>
<keyword evidence="5" id="KW-0702">S-nitrosylation</keyword>
<dbReference type="InterPro" id="IPR001227">
    <property type="entry name" value="Ac_transferase_dom_sf"/>
</dbReference>
<protein>
    <submittedName>
        <fullName evidence="53">Fatty acid synthase</fullName>
    </submittedName>
</protein>
<dbReference type="SUPFAM" id="SSF51735">
    <property type="entry name" value="NAD(P)-binding Rossmann-fold domains"/>
    <property type="match status" value="2"/>
</dbReference>
<dbReference type="Proteomes" id="UP001151699">
    <property type="component" value="Unassembled WGS sequence"/>
</dbReference>
<name>A0A9Q0MK44_9DIPT</name>
<feature type="active site" description="Proton acceptor; for dehydratase activity" evidence="49">
    <location>
        <position position="2575"/>
    </location>
</feature>
<dbReference type="SMART" id="SM00825">
    <property type="entry name" value="PKS_KS"/>
    <property type="match status" value="1"/>
</dbReference>
<evidence type="ECO:0000256" key="11">
    <source>
        <dbReference type="ARBA" id="ARBA00023373"/>
    </source>
</evidence>
<evidence type="ECO:0000256" key="23">
    <source>
        <dbReference type="ARBA" id="ARBA00047451"/>
    </source>
</evidence>
<dbReference type="InterPro" id="IPR057326">
    <property type="entry name" value="KR_dom"/>
</dbReference>
<evidence type="ECO:0000256" key="32">
    <source>
        <dbReference type="ARBA" id="ARBA00048289"/>
    </source>
</evidence>
<dbReference type="InterPro" id="IPR014043">
    <property type="entry name" value="Acyl_transferase_dom"/>
</dbReference>
<dbReference type="Gene3D" id="3.30.70.3290">
    <property type="match status" value="1"/>
</dbReference>
<dbReference type="InterPro" id="IPR011032">
    <property type="entry name" value="GroES-like_sf"/>
</dbReference>
<comment type="catalytic activity">
    <reaction evidence="16">
        <text>(3R)-hydroxyhexadecanoyl-[ACP] = (2E)-hexadecenoyl-[ACP] + H2O</text>
        <dbReference type="Rhea" id="RHEA:41908"/>
        <dbReference type="Rhea" id="RHEA-COMP:9650"/>
        <dbReference type="Rhea" id="RHEA-COMP:9651"/>
        <dbReference type="ChEBI" id="CHEBI:15377"/>
        <dbReference type="ChEBI" id="CHEBI:78480"/>
        <dbReference type="ChEBI" id="CHEBI:78481"/>
    </reaction>
    <physiologicalReaction direction="left-to-right" evidence="16">
        <dbReference type="Rhea" id="RHEA:41909"/>
    </physiologicalReaction>
</comment>
<comment type="catalytic activity">
    <reaction evidence="32">
        <text>tetradecanoyl-[ACP] + H2O = tetradecanoate + holo-[ACP] + H(+)</text>
        <dbReference type="Rhea" id="RHEA:30123"/>
        <dbReference type="Rhea" id="RHEA-COMP:9648"/>
        <dbReference type="Rhea" id="RHEA-COMP:9685"/>
        <dbReference type="ChEBI" id="CHEBI:15377"/>
        <dbReference type="ChEBI" id="CHEBI:15378"/>
        <dbReference type="ChEBI" id="CHEBI:30807"/>
        <dbReference type="ChEBI" id="CHEBI:64479"/>
        <dbReference type="ChEBI" id="CHEBI:78477"/>
        <dbReference type="EC" id="3.1.2.14"/>
    </reaction>
    <physiologicalReaction direction="left-to-right" evidence="32">
        <dbReference type="Rhea" id="RHEA:30124"/>
    </physiologicalReaction>
</comment>
<feature type="region of interest" description="N-terminal hotdog fold" evidence="49">
    <location>
        <begin position="869"/>
        <end position="996"/>
    </location>
</feature>
<evidence type="ECO:0000256" key="12">
    <source>
        <dbReference type="ARBA" id="ARBA00023388"/>
    </source>
</evidence>
<dbReference type="GO" id="GO:0141148">
    <property type="term" value="F:enoyl-[acyl-carrier-protein] reductase (NADPH) activity"/>
    <property type="evidence" value="ECO:0007669"/>
    <property type="project" value="UniProtKB-EC"/>
</dbReference>
<dbReference type="InterPro" id="IPR042104">
    <property type="entry name" value="PKS_dehydratase_sf"/>
</dbReference>
<dbReference type="EMBL" id="WJQU01002495">
    <property type="protein sequence ID" value="KAJ6632791.1"/>
    <property type="molecule type" value="Genomic_DNA"/>
</dbReference>
<feature type="non-terminal residue" evidence="53">
    <location>
        <position position="3357"/>
    </location>
</feature>
<dbReference type="GO" id="GO:0019171">
    <property type="term" value="F:(3R)-hydroxyacyl-[acyl-carrier-protein] dehydratase activity"/>
    <property type="evidence" value="ECO:0007669"/>
    <property type="project" value="UniProtKB-EC"/>
</dbReference>
<dbReference type="OrthoDB" id="329835at2759"/>
<dbReference type="Gene3D" id="3.90.180.10">
    <property type="entry name" value="Medium-chain alcohol dehydrogenases, catalytic domain"/>
    <property type="match status" value="1"/>
</dbReference>
<dbReference type="Gene3D" id="3.40.366.10">
    <property type="entry name" value="Malonyl-Coenzyme A Acyl Carrier Protein, domain 2"/>
    <property type="match status" value="1"/>
</dbReference>
<dbReference type="SUPFAM" id="SSF47336">
    <property type="entry name" value="ACP-like"/>
    <property type="match status" value="1"/>
</dbReference>
<comment type="caution">
    <text evidence="53">The sequence shown here is derived from an EMBL/GenBank/DDBJ whole genome shotgun (WGS) entry which is preliminary data.</text>
</comment>
<dbReference type="Pfam" id="PF00550">
    <property type="entry name" value="PP-binding"/>
    <property type="match status" value="1"/>
</dbReference>
<dbReference type="InterPro" id="IPR020843">
    <property type="entry name" value="ER"/>
</dbReference>
<evidence type="ECO:0000256" key="21">
    <source>
        <dbReference type="ARBA" id="ARBA00047400"/>
    </source>
</evidence>
<comment type="catalytic activity">
    <reaction evidence="11">
        <text>(3R)-hydroxyhexanoyl-[ACP] = (2E)-hexenoyl-[ACP] + H2O</text>
        <dbReference type="Rhea" id="RHEA:41828"/>
        <dbReference type="Rhea" id="RHEA-COMP:9630"/>
        <dbReference type="Rhea" id="RHEA-COMP:9631"/>
        <dbReference type="ChEBI" id="CHEBI:15377"/>
        <dbReference type="ChEBI" id="CHEBI:78457"/>
        <dbReference type="ChEBI" id="CHEBI:78458"/>
    </reaction>
    <physiologicalReaction direction="left-to-right" evidence="11">
        <dbReference type="Rhea" id="RHEA:41829"/>
    </physiologicalReaction>
</comment>
<dbReference type="GO" id="GO:0031177">
    <property type="term" value="F:phosphopantetheine binding"/>
    <property type="evidence" value="ECO:0007669"/>
    <property type="project" value="InterPro"/>
</dbReference>
<dbReference type="PROSITE" id="PS52004">
    <property type="entry name" value="KS3_2"/>
    <property type="match status" value="2"/>
</dbReference>
<evidence type="ECO:0000256" key="28">
    <source>
        <dbReference type="ARBA" id="ARBA00047953"/>
    </source>
</evidence>
<dbReference type="Pfam" id="PF21089">
    <property type="entry name" value="PKS_DH_N"/>
    <property type="match status" value="1"/>
</dbReference>
<comment type="catalytic activity">
    <reaction evidence="44">
        <text>3-oxohexadecanoyl-[ACP] + NADPH + H(+) = (3R)-hydroxyhexadecanoyl-[ACP] + NADP(+)</text>
        <dbReference type="Rhea" id="RHEA:41904"/>
        <dbReference type="Rhea" id="RHEA-COMP:9649"/>
        <dbReference type="Rhea" id="RHEA-COMP:9650"/>
        <dbReference type="ChEBI" id="CHEBI:15378"/>
        <dbReference type="ChEBI" id="CHEBI:57783"/>
        <dbReference type="ChEBI" id="CHEBI:58349"/>
        <dbReference type="ChEBI" id="CHEBI:78478"/>
        <dbReference type="ChEBI" id="CHEBI:78480"/>
    </reaction>
    <physiologicalReaction direction="left-to-right" evidence="44">
        <dbReference type="Rhea" id="RHEA:41905"/>
    </physiologicalReaction>
</comment>
<evidence type="ECO:0000256" key="18">
    <source>
        <dbReference type="ARBA" id="ARBA00023442"/>
    </source>
</evidence>
<keyword evidence="2" id="KW-0596">Phosphopantetheine</keyword>
<feature type="region of interest" description="N-terminal hotdog fold" evidence="49">
    <location>
        <begin position="2543"/>
        <end position="2665"/>
    </location>
</feature>
<comment type="catalytic activity">
    <reaction evidence="48">
        <text>octanoyl-[ACP] + malonyl-[ACP] + H(+) = 3-oxodecanoyl-[ACP] + holo-[ACP] + CO2</text>
        <dbReference type="Rhea" id="RHEA:41852"/>
        <dbReference type="Rhea" id="RHEA-COMP:9623"/>
        <dbReference type="Rhea" id="RHEA-COMP:9636"/>
        <dbReference type="Rhea" id="RHEA-COMP:9637"/>
        <dbReference type="Rhea" id="RHEA-COMP:9685"/>
        <dbReference type="ChEBI" id="CHEBI:15378"/>
        <dbReference type="ChEBI" id="CHEBI:16526"/>
        <dbReference type="ChEBI" id="CHEBI:64479"/>
        <dbReference type="ChEBI" id="CHEBI:78449"/>
        <dbReference type="ChEBI" id="CHEBI:78463"/>
        <dbReference type="ChEBI" id="CHEBI:78464"/>
    </reaction>
    <physiologicalReaction direction="left-to-right" evidence="48">
        <dbReference type="Rhea" id="RHEA:41853"/>
    </physiologicalReaction>
</comment>
<dbReference type="SMART" id="SM00829">
    <property type="entry name" value="PKS_ER"/>
    <property type="match status" value="1"/>
</dbReference>
<organism evidence="53 54">
    <name type="scientific">Pseudolycoriella hygida</name>
    <dbReference type="NCBI Taxonomy" id="35572"/>
    <lineage>
        <taxon>Eukaryota</taxon>
        <taxon>Metazoa</taxon>
        <taxon>Ecdysozoa</taxon>
        <taxon>Arthropoda</taxon>
        <taxon>Hexapoda</taxon>
        <taxon>Insecta</taxon>
        <taxon>Pterygota</taxon>
        <taxon>Neoptera</taxon>
        <taxon>Endopterygota</taxon>
        <taxon>Diptera</taxon>
        <taxon>Nematocera</taxon>
        <taxon>Sciaroidea</taxon>
        <taxon>Sciaridae</taxon>
        <taxon>Pseudolycoriella</taxon>
    </lineage>
</organism>
<evidence type="ECO:0000256" key="6">
    <source>
        <dbReference type="ARBA" id="ARBA00022898"/>
    </source>
</evidence>
<comment type="catalytic activity">
    <reaction evidence="47">
        <text>(2E)-decenoyl-[ACP] + NADPH + H(+) = decanoyl-[ACP] + NADP(+)</text>
        <dbReference type="Rhea" id="RHEA:41864"/>
        <dbReference type="Rhea" id="RHEA-COMP:9639"/>
        <dbReference type="Rhea" id="RHEA-COMP:9640"/>
        <dbReference type="ChEBI" id="CHEBI:15378"/>
        <dbReference type="ChEBI" id="CHEBI:57783"/>
        <dbReference type="ChEBI" id="CHEBI:58349"/>
        <dbReference type="ChEBI" id="CHEBI:78467"/>
        <dbReference type="ChEBI" id="CHEBI:78468"/>
    </reaction>
    <physiologicalReaction direction="left-to-right" evidence="47">
        <dbReference type="Rhea" id="RHEA:41865"/>
    </physiologicalReaction>
</comment>
<dbReference type="CDD" id="cd00833">
    <property type="entry name" value="PKS"/>
    <property type="match status" value="2"/>
</dbReference>
<comment type="catalytic activity">
    <reaction evidence="38">
        <text>hexadecanoyl-[ACP] + H2O = hexadecanoate + holo-[ACP] + H(+)</text>
        <dbReference type="Rhea" id="RHEA:41932"/>
        <dbReference type="Rhea" id="RHEA-COMP:9652"/>
        <dbReference type="Rhea" id="RHEA-COMP:9685"/>
        <dbReference type="ChEBI" id="CHEBI:7896"/>
        <dbReference type="ChEBI" id="CHEBI:15377"/>
        <dbReference type="ChEBI" id="CHEBI:15378"/>
        <dbReference type="ChEBI" id="CHEBI:64479"/>
        <dbReference type="ChEBI" id="CHEBI:78483"/>
        <dbReference type="EC" id="3.1.2.14"/>
    </reaction>
    <physiologicalReaction direction="left-to-right" evidence="38">
        <dbReference type="Rhea" id="RHEA:41933"/>
    </physiologicalReaction>
</comment>
<dbReference type="CDD" id="cd05195">
    <property type="entry name" value="enoyl_red"/>
    <property type="match status" value="1"/>
</dbReference>
<evidence type="ECO:0000256" key="19">
    <source>
        <dbReference type="ARBA" id="ARBA00047300"/>
    </source>
</evidence>
<comment type="catalytic activity">
    <reaction evidence="17">
        <text>(3R)-hydroxybutanoyl-[ACP] = (2E)-butenoyl-[ACP] + H2O</text>
        <dbReference type="Rhea" id="RHEA:41808"/>
        <dbReference type="Rhea" id="RHEA-COMP:9626"/>
        <dbReference type="Rhea" id="RHEA-COMP:9627"/>
        <dbReference type="ChEBI" id="CHEBI:15377"/>
        <dbReference type="ChEBI" id="CHEBI:78451"/>
        <dbReference type="ChEBI" id="CHEBI:78453"/>
    </reaction>
    <physiologicalReaction direction="left-to-right" evidence="17">
        <dbReference type="Rhea" id="RHEA:41809"/>
    </physiologicalReaction>
</comment>
<dbReference type="InterPro" id="IPR014031">
    <property type="entry name" value="Ketoacyl_synth_C"/>
</dbReference>
<comment type="catalytic activity">
    <reaction evidence="15">
        <text>(3R)-hydroxyoctadecanoyl-[ACP] = (2E)-octadecenoyl-[ACP] + H2O</text>
        <dbReference type="Rhea" id="RHEA:41924"/>
        <dbReference type="Rhea" id="RHEA-COMP:9654"/>
        <dbReference type="Rhea" id="RHEA-COMP:9655"/>
        <dbReference type="ChEBI" id="CHEBI:15377"/>
        <dbReference type="ChEBI" id="CHEBI:78488"/>
        <dbReference type="ChEBI" id="CHEBI:78489"/>
    </reaction>
    <physiologicalReaction direction="left-to-right" evidence="15">
        <dbReference type="Rhea" id="RHEA:41925"/>
    </physiologicalReaction>
</comment>
<comment type="pathway">
    <text evidence="1">Lipid metabolism.</text>
</comment>
<comment type="catalytic activity">
    <reaction evidence="39">
        <text>3-oxotetradecanoyl-[ACP] + NADPH + H(+) = (3R)-hydroxytetradecanoyl-[ACP] + NADP(+)</text>
        <dbReference type="Rhea" id="RHEA:41888"/>
        <dbReference type="Rhea" id="RHEA-COMP:9645"/>
        <dbReference type="Rhea" id="RHEA-COMP:9646"/>
        <dbReference type="ChEBI" id="CHEBI:15378"/>
        <dbReference type="ChEBI" id="CHEBI:57783"/>
        <dbReference type="ChEBI" id="CHEBI:58349"/>
        <dbReference type="ChEBI" id="CHEBI:78473"/>
        <dbReference type="ChEBI" id="CHEBI:78474"/>
    </reaction>
    <physiologicalReaction direction="left-to-right" evidence="39">
        <dbReference type="Rhea" id="RHEA:41889"/>
    </physiologicalReaction>
</comment>
<evidence type="ECO:0000256" key="2">
    <source>
        <dbReference type="ARBA" id="ARBA00022450"/>
    </source>
</evidence>
<comment type="catalytic activity">
    <reaction evidence="25">
        <text>dodecanoyl-[ACP] + malonyl-[ACP] + H(+) = 3-oxotetradecanoyl-[ACP] + holo-[ACP] + CO2</text>
        <dbReference type="Rhea" id="RHEA:41884"/>
        <dbReference type="Rhea" id="RHEA-COMP:9623"/>
        <dbReference type="Rhea" id="RHEA-COMP:9644"/>
        <dbReference type="Rhea" id="RHEA-COMP:9645"/>
        <dbReference type="Rhea" id="RHEA-COMP:9685"/>
        <dbReference type="ChEBI" id="CHEBI:15378"/>
        <dbReference type="ChEBI" id="CHEBI:16526"/>
        <dbReference type="ChEBI" id="CHEBI:64479"/>
        <dbReference type="ChEBI" id="CHEBI:65264"/>
        <dbReference type="ChEBI" id="CHEBI:78449"/>
        <dbReference type="ChEBI" id="CHEBI:78473"/>
    </reaction>
    <physiologicalReaction direction="left-to-right" evidence="25">
        <dbReference type="Rhea" id="RHEA:41885"/>
    </physiologicalReaction>
</comment>
<dbReference type="Pfam" id="PF21149">
    <property type="entry name" value="FAS_pseudo-KR"/>
    <property type="match status" value="2"/>
</dbReference>
<evidence type="ECO:0000256" key="27">
    <source>
        <dbReference type="ARBA" id="ARBA00047897"/>
    </source>
</evidence>
<dbReference type="Gene3D" id="3.40.50.720">
    <property type="entry name" value="NAD(P)-binding Rossmann-like Domain"/>
    <property type="match status" value="2"/>
</dbReference>
<evidence type="ECO:0000256" key="36">
    <source>
        <dbReference type="ARBA" id="ARBA00048650"/>
    </source>
</evidence>
<dbReference type="InterPro" id="IPR013968">
    <property type="entry name" value="PKS_KR"/>
</dbReference>
<evidence type="ECO:0000256" key="39">
    <source>
        <dbReference type="ARBA" id="ARBA00048935"/>
    </source>
</evidence>
<dbReference type="Pfam" id="PF00975">
    <property type="entry name" value="Thioesterase"/>
    <property type="match status" value="2"/>
</dbReference>
<dbReference type="InterPro" id="IPR009081">
    <property type="entry name" value="PP-bd_ACP"/>
</dbReference>
<dbReference type="InterPro" id="IPR016036">
    <property type="entry name" value="Malonyl_transacylase_ACP-bd"/>
</dbReference>
<comment type="catalytic activity">
    <reaction evidence="36">
        <text>a 2,3-saturated acyl-[ACP] + NADP(+) = a (2E)-enoyl-[ACP] + NADPH + H(+)</text>
        <dbReference type="Rhea" id="RHEA:22564"/>
        <dbReference type="Rhea" id="RHEA-COMP:9925"/>
        <dbReference type="Rhea" id="RHEA-COMP:9926"/>
        <dbReference type="ChEBI" id="CHEBI:15378"/>
        <dbReference type="ChEBI" id="CHEBI:57783"/>
        <dbReference type="ChEBI" id="CHEBI:58349"/>
        <dbReference type="ChEBI" id="CHEBI:78784"/>
        <dbReference type="ChEBI" id="CHEBI:78785"/>
        <dbReference type="EC" id="1.3.1.39"/>
    </reaction>
    <physiologicalReaction direction="right-to-left" evidence="36">
        <dbReference type="Rhea" id="RHEA:22566"/>
    </physiologicalReaction>
</comment>
<evidence type="ECO:0000256" key="15">
    <source>
        <dbReference type="ARBA" id="ARBA00023399"/>
    </source>
</evidence>
<dbReference type="SMART" id="SM00823">
    <property type="entry name" value="PKS_PP"/>
    <property type="match status" value="1"/>
</dbReference>
<evidence type="ECO:0000256" key="44">
    <source>
        <dbReference type="ARBA" id="ARBA00049414"/>
    </source>
</evidence>
<dbReference type="Pfam" id="PF00698">
    <property type="entry name" value="Acyl_transf_1"/>
    <property type="match status" value="1"/>
</dbReference>
<evidence type="ECO:0000256" key="34">
    <source>
        <dbReference type="ARBA" id="ARBA00048506"/>
    </source>
</evidence>
<comment type="catalytic activity">
    <reaction evidence="13">
        <text>a (3R)-hydroxyacyl-[ACP] = a (2E)-enoyl-[ACP] + H2O</text>
        <dbReference type="Rhea" id="RHEA:13097"/>
        <dbReference type="Rhea" id="RHEA-COMP:9925"/>
        <dbReference type="Rhea" id="RHEA-COMP:9945"/>
        <dbReference type="ChEBI" id="CHEBI:15377"/>
        <dbReference type="ChEBI" id="CHEBI:78784"/>
        <dbReference type="ChEBI" id="CHEBI:78827"/>
        <dbReference type="EC" id="4.2.1.59"/>
    </reaction>
    <physiologicalReaction direction="left-to-right" evidence="13">
        <dbReference type="Rhea" id="RHEA:13098"/>
    </physiologicalReaction>
</comment>
<evidence type="ECO:0000256" key="43">
    <source>
        <dbReference type="ARBA" id="ARBA00049263"/>
    </source>
</evidence>
<evidence type="ECO:0000256" key="25">
    <source>
        <dbReference type="ARBA" id="ARBA00047578"/>
    </source>
</evidence>
<reference evidence="53" key="1">
    <citation type="submission" date="2022-07" db="EMBL/GenBank/DDBJ databases">
        <authorList>
            <person name="Trinca V."/>
            <person name="Uliana J.V.C."/>
            <person name="Torres T.T."/>
            <person name="Ward R.J."/>
            <person name="Monesi N."/>
        </authorList>
    </citation>
    <scope>NUCLEOTIDE SEQUENCE</scope>
    <source>
        <strain evidence="53">HSMRA1968</strain>
        <tissue evidence="53">Whole embryos</tissue>
    </source>
</reference>
<keyword evidence="54" id="KW-1185">Reference proteome</keyword>
<dbReference type="GO" id="GO:0004312">
    <property type="term" value="F:fatty acid synthase activity"/>
    <property type="evidence" value="ECO:0007669"/>
    <property type="project" value="TreeGrafter"/>
</dbReference>
<evidence type="ECO:0000256" key="8">
    <source>
        <dbReference type="ARBA" id="ARBA00023268"/>
    </source>
</evidence>
<evidence type="ECO:0000256" key="9">
    <source>
        <dbReference type="ARBA" id="ARBA00023332"/>
    </source>
</evidence>
<evidence type="ECO:0000256" key="41">
    <source>
        <dbReference type="ARBA" id="ARBA00049109"/>
    </source>
</evidence>
<dbReference type="InterPro" id="IPR036291">
    <property type="entry name" value="NAD(P)-bd_dom_sf"/>
</dbReference>
<gene>
    <name evidence="53" type="primary">FASN_4</name>
    <name evidence="53" type="ORF">Bhyg_15630</name>
</gene>
<dbReference type="InterPro" id="IPR020806">
    <property type="entry name" value="PKS_PP-bd"/>
</dbReference>
<comment type="catalytic activity">
    <reaction evidence="26">
        <text>(2E)-hexadecenoyl-[ACP] + NADPH + H(+) = hexadecanoyl-[ACP] + NADP(+)</text>
        <dbReference type="Rhea" id="RHEA:41912"/>
        <dbReference type="Rhea" id="RHEA-COMP:9651"/>
        <dbReference type="Rhea" id="RHEA-COMP:9652"/>
        <dbReference type="ChEBI" id="CHEBI:15378"/>
        <dbReference type="ChEBI" id="CHEBI:57783"/>
        <dbReference type="ChEBI" id="CHEBI:58349"/>
        <dbReference type="ChEBI" id="CHEBI:78481"/>
        <dbReference type="ChEBI" id="CHEBI:78483"/>
    </reaction>
    <physiologicalReaction direction="left-to-right" evidence="26">
        <dbReference type="Rhea" id="RHEA:41913"/>
    </physiologicalReaction>
</comment>
<dbReference type="Gene3D" id="3.40.50.1820">
    <property type="entry name" value="alpha/beta hydrolase"/>
    <property type="match status" value="2"/>
</dbReference>
<evidence type="ECO:0000256" key="13">
    <source>
        <dbReference type="ARBA" id="ARBA00023394"/>
    </source>
</evidence>
<evidence type="ECO:0000256" key="3">
    <source>
        <dbReference type="ARBA" id="ARBA00022553"/>
    </source>
</evidence>
<dbReference type="SUPFAM" id="SSF52151">
    <property type="entry name" value="FabD/lysophospholipase-like"/>
    <property type="match status" value="1"/>
</dbReference>
<comment type="catalytic activity">
    <reaction evidence="35">
        <text>3-oxohexanoyl-[ACP] + NADPH + H(+) = (3R)-hydroxyhexanoyl-[ACP] + NADP(+)</text>
        <dbReference type="Rhea" id="RHEA:41824"/>
        <dbReference type="Rhea" id="RHEA-COMP:9629"/>
        <dbReference type="Rhea" id="RHEA-COMP:9630"/>
        <dbReference type="ChEBI" id="CHEBI:15378"/>
        <dbReference type="ChEBI" id="CHEBI:57783"/>
        <dbReference type="ChEBI" id="CHEBI:58349"/>
        <dbReference type="ChEBI" id="CHEBI:78456"/>
        <dbReference type="ChEBI" id="CHEBI:78457"/>
    </reaction>
    <physiologicalReaction direction="left-to-right" evidence="35">
        <dbReference type="Rhea" id="RHEA:41825"/>
    </physiologicalReaction>
</comment>
<comment type="catalytic activity">
    <reaction evidence="23">
        <text>tetradecanoyl-[ACP] + malonyl-[ACP] + H(+) = 3-oxohexadecanoyl-[ACP] + holo-[ACP] + CO2</text>
        <dbReference type="Rhea" id="RHEA:41900"/>
        <dbReference type="Rhea" id="RHEA-COMP:9623"/>
        <dbReference type="Rhea" id="RHEA-COMP:9648"/>
        <dbReference type="Rhea" id="RHEA-COMP:9649"/>
        <dbReference type="Rhea" id="RHEA-COMP:9685"/>
        <dbReference type="ChEBI" id="CHEBI:15378"/>
        <dbReference type="ChEBI" id="CHEBI:16526"/>
        <dbReference type="ChEBI" id="CHEBI:64479"/>
        <dbReference type="ChEBI" id="CHEBI:78449"/>
        <dbReference type="ChEBI" id="CHEBI:78477"/>
        <dbReference type="ChEBI" id="CHEBI:78478"/>
    </reaction>
    <physiologicalReaction direction="left-to-right" evidence="23">
        <dbReference type="Rhea" id="RHEA:41901"/>
    </physiologicalReaction>
</comment>
<evidence type="ECO:0000256" key="49">
    <source>
        <dbReference type="PROSITE-ProRule" id="PRU01363"/>
    </source>
</evidence>
<comment type="catalytic activity">
    <reaction evidence="24">
        <text>(2E)-butenoyl-[ACP] + NADPH + H(+) = butanoyl-[ACP] + NADP(+)</text>
        <dbReference type="Rhea" id="RHEA:41812"/>
        <dbReference type="Rhea" id="RHEA-COMP:9627"/>
        <dbReference type="Rhea" id="RHEA-COMP:9628"/>
        <dbReference type="ChEBI" id="CHEBI:15378"/>
        <dbReference type="ChEBI" id="CHEBI:57783"/>
        <dbReference type="ChEBI" id="CHEBI:58349"/>
        <dbReference type="ChEBI" id="CHEBI:78453"/>
        <dbReference type="ChEBI" id="CHEBI:78454"/>
    </reaction>
    <physiologicalReaction direction="left-to-right" evidence="24">
        <dbReference type="Rhea" id="RHEA:41813"/>
    </physiologicalReaction>
</comment>
<comment type="catalytic activity">
    <reaction evidence="41">
        <text>decanoyl-[ACP] + malonyl-[ACP] + H(+) = 3-oxododecanoyl-[ACP] + holo-[ACP] + CO2</text>
        <dbReference type="Rhea" id="RHEA:41868"/>
        <dbReference type="Rhea" id="RHEA-COMP:9623"/>
        <dbReference type="Rhea" id="RHEA-COMP:9640"/>
        <dbReference type="Rhea" id="RHEA-COMP:9641"/>
        <dbReference type="Rhea" id="RHEA-COMP:9685"/>
        <dbReference type="ChEBI" id="CHEBI:15378"/>
        <dbReference type="ChEBI" id="CHEBI:16526"/>
        <dbReference type="ChEBI" id="CHEBI:64479"/>
        <dbReference type="ChEBI" id="CHEBI:78449"/>
        <dbReference type="ChEBI" id="CHEBI:78468"/>
        <dbReference type="ChEBI" id="CHEBI:78469"/>
    </reaction>
    <physiologicalReaction direction="left-to-right" evidence="41">
        <dbReference type="Rhea" id="RHEA:41869"/>
    </physiologicalReaction>
</comment>
<evidence type="ECO:0000256" key="22">
    <source>
        <dbReference type="ARBA" id="ARBA00047440"/>
    </source>
</evidence>
<comment type="catalytic activity">
    <reaction evidence="30">
        <text>hexadecanoyl-[ACP] + malonyl-[ACP] + H(+) = 3-oxooctadecanoyl-[ACP] + holo-[ACP] + CO2</text>
        <dbReference type="Rhea" id="RHEA:41916"/>
        <dbReference type="Rhea" id="RHEA-COMP:9623"/>
        <dbReference type="Rhea" id="RHEA-COMP:9652"/>
        <dbReference type="Rhea" id="RHEA-COMP:9653"/>
        <dbReference type="Rhea" id="RHEA-COMP:9685"/>
        <dbReference type="ChEBI" id="CHEBI:15378"/>
        <dbReference type="ChEBI" id="CHEBI:16526"/>
        <dbReference type="ChEBI" id="CHEBI:64479"/>
        <dbReference type="ChEBI" id="CHEBI:78449"/>
        <dbReference type="ChEBI" id="CHEBI:78483"/>
        <dbReference type="ChEBI" id="CHEBI:78487"/>
    </reaction>
    <physiologicalReaction direction="left-to-right" evidence="30">
        <dbReference type="Rhea" id="RHEA:41917"/>
    </physiologicalReaction>
</comment>
<evidence type="ECO:0000256" key="16">
    <source>
        <dbReference type="ARBA" id="ARBA00023401"/>
    </source>
</evidence>
<evidence type="ECO:0000256" key="30">
    <source>
        <dbReference type="ARBA" id="ARBA00048051"/>
    </source>
</evidence>
<evidence type="ECO:0000256" key="40">
    <source>
        <dbReference type="ARBA" id="ARBA00049019"/>
    </source>
</evidence>
<evidence type="ECO:0000256" key="24">
    <source>
        <dbReference type="ARBA" id="ARBA00047500"/>
    </source>
</evidence>
<evidence type="ECO:0000256" key="5">
    <source>
        <dbReference type="ARBA" id="ARBA00022799"/>
    </source>
</evidence>
<dbReference type="Gene3D" id="3.10.129.110">
    <property type="entry name" value="Polyketide synthase dehydratase"/>
    <property type="match status" value="2"/>
</dbReference>
<comment type="catalytic activity">
    <reaction evidence="20">
        <text>hexanoyl-[ACP] + malonyl-[ACP] + H(+) = 3-oxooctanoyl-[ACP] + holo-[ACP] + CO2</text>
        <dbReference type="Rhea" id="RHEA:41836"/>
        <dbReference type="Rhea" id="RHEA-COMP:9623"/>
        <dbReference type="Rhea" id="RHEA-COMP:9632"/>
        <dbReference type="Rhea" id="RHEA-COMP:9633"/>
        <dbReference type="Rhea" id="RHEA-COMP:9685"/>
        <dbReference type="ChEBI" id="CHEBI:15378"/>
        <dbReference type="ChEBI" id="CHEBI:16526"/>
        <dbReference type="ChEBI" id="CHEBI:64479"/>
        <dbReference type="ChEBI" id="CHEBI:78449"/>
        <dbReference type="ChEBI" id="CHEBI:78459"/>
        <dbReference type="ChEBI" id="CHEBI:78460"/>
    </reaction>
    <physiologicalReaction direction="left-to-right" evidence="20">
        <dbReference type="Rhea" id="RHEA:41837"/>
    </physiologicalReaction>
</comment>
<dbReference type="SUPFAM" id="SSF55048">
    <property type="entry name" value="Probable ACP-binding domain of malonyl-CoA ACP transacylase"/>
    <property type="match status" value="1"/>
</dbReference>
<comment type="catalytic activity">
    <reaction evidence="31">
        <text>(2E)-dodecenoyl-[ACP] + NADPH + H(+) = dodecanoyl-[ACP] + NADP(+)</text>
        <dbReference type="Rhea" id="RHEA:41880"/>
        <dbReference type="Rhea" id="RHEA-COMP:9643"/>
        <dbReference type="Rhea" id="RHEA-COMP:9644"/>
        <dbReference type="ChEBI" id="CHEBI:15378"/>
        <dbReference type="ChEBI" id="CHEBI:57783"/>
        <dbReference type="ChEBI" id="CHEBI:58349"/>
        <dbReference type="ChEBI" id="CHEBI:65264"/>
        <dbReference type="ChEBI" id="CHEBI:78472"/>
    </reaction>
    <physiologicalReaction direction="left-to-right" evidence="31">
        <dbReference type="Rhea" id="RHEA:41881"/>
    </physiologicalReaction>
</comment>
<feature type="region of interest" description="C-terminal hotdog fold" evidence="49">
    <location>
        <begin position="2675"/>
        <end position="2801"/>
    </location>
</feature>
<dbReference type="Pfam" id="PF00109">
    <property type="entry name" value="ketoacyl-synt"/>
    <property type="match status" value="2"/>
</dbReference>
<comment type="catalytic activity">
    <reaction evidence="37">
        <text>holo-[ACP] + acetyl-CoA = acetyl-[ACP] + CoA</text>
        <dbReference type="Rhea" id="RHEA:41788"/>
        <dbReference type="Rhea" id="RHEA-COMP:9621"/>
        <dbReference type="Rhea" id="RHEA-COMP:9685"/>
        <dbReference type="ChEBI" id="CHEBI:57287"/>
        <dbReference type="ChEBI" id="CHEBI:57288"/>
        <dbReference type="ChEBI" id="CHEBI:64479"/>
        <dbReference type="ChEBI" id="CHEBI:78446"/>
        <dbReference type="EC" id="2.3.1.38"/>
    </reaction>
    <physiologicalReaction direction="left-to-right" evidence="37">
        <dbReference type="Rhea" id="RHEA:41789"/>
    </physiologicalReaction>
</comment>
<dbReference type="GO" id="GO:0004315">
    <property type="term" value="F:3-oxoacyl-[acyl-carrier-protein] synthase activity"/>
    <property type="evidence" value="ECO:0007669"/>
    <property type="project" value="UniProtKB-EC"/>
</dbReference>
<dbReference type="InterPro" id="IPR049552">
    <property type="entry name" value="PKS_DH_N"/>
</dbReference>
<evidence type="ECO:0000313" key="53">
    <source>
        <dbReference type="EMBL" id="KAJ6632791.1"/>
    </source>
</evidence>
<dbReference type="InterPro" id="IPR018201">
    <property type="entry name" value="Ketoacyl_synth_AS"/>
</dbReference>
<evidence type="ECO:0000259" key="51">
    <source>
        <dbReference type="PROSITE" id="PS52004"/>
    </source>
</evidence>
<dbReference type="InterPro" id="IPR032821">
    <property type="entry name" value="PKS_assoc"/>
</dbReference>
<dbReference type="InterPro" id="IPR050091">
    <property type="entry name" value="PKS_NRPS_Biosynth_Enz"/>
</dbReference>
<evidence type="ECO:0000256" key="38">
    <source>
        <dbReference type="ARBA" id="ARBA00048704"/>
    </source>
</evidence>
<dbReference type="Pfam" id="PF08659">
    <property type="entry name" value="KR"/>
    <property type="match status" value="1"/>
</dbReference>
<evidence type="ECO:0000313" key="54">
    <source>
        <dbReference type="Proteomes" id="UP001151699"/>
    </source>
</evidence>
<dbReference type="InterPro" id="IPR016035">
    <property type="entry name" value="Acyl_Trfase/lysoPLipase"/>
</dbReference>